<dbReference type="KEGG" id="ghi:107956408"/>
<accession>A0A1U8PB85</accession>
<reference evidence="2" key="2">
    <citation type="submission" date="2025-08" db="UniProtKB">
        <authorList>
            <consortium name="RefSeq"/>
        </authorList>
    </citation>
    <scope>IDENTIFICATION</scope>
</reference>
<dbReference type="AlphaFoldDB" id="A0A1U8PB85"/>
<name>A0A1U8PB85_GOSHI</name>
<dbReference type="PANTHER" id="PTHR34482:SF36">
    <property type="entry name" value="RETROTRANSPOSON GAG DOMAIN-CONTAINING PROTEIN"/>
    <property type="match status" value="1"/>
</dbReference>
<sequence>MPNWDTSKTPVFLATETGFQSRLARDNTLSQAMLRVLEKVVGPHFGFGSHGSITKRLRPNDDELFKGVTRVTLTMAKYWLEVTKRIMNDIDCTLEQKLKGAVSLLRDEAYQLWLSVEGGKYVGASYVDDHRSEFMSLTQCDRLVAEYEPEFMRLSHYARGMVASKYEKCVHFENGLKDNLRILIAPQRDRKFMVLVDKMKIVEEVKRMERQNRDR</sequence>
<dbReference type="PANTHER" id="PTHR34482">
    <property type="entry name" value="DNA DAMAGE-INDUCIBLE PROTEIN 1-LIKE"/>
    <property type="match status" value="1"/>
</dbReference>
<dbReference type="RefSeq" id="XP_016747578.1">
    <property type="nucleotide sequence ID" value="XM_016892089.1"/>
</dbReference>
<proteinExistence type="predicted"/>
<dbReference type="GeneID" id="107956408"/>
<reference evidence="1" key="1">
    <citation type="journal article" date="2020" name="Nat. Genet.">
        <title>Genomic diversifications of five Gossypium allopolyploid species and their impact on cotton improvement.</title>
        <authorList>
            <person name="Chen Z.J."/>
            <person name="Sreedasyam A."/>
            <person name="Ando A."/>
            <person name="Song Q."/>
            <person name="De Santiago L.M."/>
            <person name="Hulse-Kemp A.M."/>
            <person name="Ding M."/>
            <person name="Ye W."/>
            <person name="Kirkbride R.C."/>
            <person name="Jenkins J."/>
            <person name="Plott C."/>
            <person name="Lovell J."/>
            <person name="Lin Y.M."/>
            <person name="Vaughn R."/>
            <person name="Liu B."/>
            <person name="Simpson S."/>
            <person name="Scheffler B.E."/>
            <person name="Wen L."/>
            <person name="Saski C.A."/>
            <person name="Grover C.E."/>
            <person name="Hu G."/>
            <person name="Conover J.L."/>
            <person name="Carlson J.W."/>
            <person name="Shu S."/>
            <person name="Boston L.B."/>
            <person name="Williams M."/>
            <person name="Peterson D.G."/>
            <person name="McGee K."/>
            <person name="Jones D.C."/>
            <person name="Wendel J.F."/>
            <person name="Stelly D.M."/>
            <person name="Grimwood J."/>
            <person name="Schmutz J."/>
        </authorList>
    </citation>
    <scope>NUCLEOTIDE SEQUENCE [LARGE SCALE GENOMIC DNA]</scope>
    <source>
        <strain evidence="1">cv. TM-1</strain>
    </source>
</reference>
<organism evidence="1 2">
    <name type="scientific">Gossypium hirsutum</name>
    <name type="common">Upland cotton</name>
    <name type="synonym">Gossypium mexicanum</name>
    <dbReference type="NCBI Taxonomy" id="3635"/>
    <lineage>
        <taxon>Eukaryota</taxon>
        <taxon>Viridiplantae</taxon>
        <taxon>Streptophyta</taxon>
        <taxon>Embryophyta</taxon>
        <taxon>Tracheophyta</taxon>
        <taxon>Spermatophyta</taxon>
        <taxon>Magnoliopsida</taxon>
        <taxon>eudicotyledons</taxon>
        <taxon>Gunneridae</taxon>
        <taxon>Pentapetalae</taxon>
        <taxon>rosids</taxon>
        <taxon>malvids</taxon>
        <taxon>Malvales</taxon>
        <taxon>Malvaceae</taxon>
        <taxon>Malvoideae</taxon>
        <taxon>Gossypium</taxon>
    </lineage>
</organism>
<protein>
    <submittedName>
        <fullName evidence="2">Uncharacterized protein</fullName>
    </submittedName>
</protein>
<keyword evidence="1" id="KW-1185">Reference proteome</keyword>
<dbReference type="OrthoDB" id="2272416at2759"/>
<evidence type="ECO:0000313" key="1">
    <source>
        <dbReference type="Proteomes" id="UP000818029"/>
    </source>
</evidence>
<evidence type="ECO:0000313" key="2">
    <source>
        <dbReference type="RefSeq" id="XP_016747578.1"/>
    </source>
</evidence>
<gene>
    <name evidence="2" type="primary">LOC107956408</name>
</gene>
<dbReference type="Proteomes" id="UP000818029">
    <property type="component" value="Chromosome A07"/>
</dbReference>
<dbReference type="PaxDb" id="3635-A0A1U8PB85"/>